<dbReference type="HOGENOM" id="CLU_1795559_0_0_11"/>
<dbReference type="Proteomes" id="UP000001918">
    <property type="component" value="Chromosome"/>
</dbReference>
<keyword evidence="3" id="KW-1185">Reference proteome</keyword>
<dbReference type="AlphaFoldDB" id="D1A741"/>
<gene>
    <name evidence="2" type="ordered locus">Tcur_4725</name>
</gene>
<reference evidence="2 3" key="1">
    <citation type="journal article" date="2011" name="Stand. Genomic Sci.">
        <title>Complete genome sequence of Thermomonospora curvata type strain (B9).</title>
        <authorList>
            <person name="Chertkov O."/>
            <person name="Sikorski J."/>
            <person name="Nolan M."/>
            <person name="Lapidus A."/>
            <person name="Lucas S."/>
            <person name="Del Rio T.G."/>
            <person name="Tice H."/>
            <person name="Cheng J.F."/>
            <person name="Goodwin L."/>
            <person name="Pitluck S."/>
            <person name="Liolios K."/>
            <person name="Ivanova N."/>
            <person name="Mavromatis K."/>
            <person name="Mikhailova N."/>
            <person name="Ovchinnikova G."/>
            <person name="Pati A."/>
            <person name="Chen A."/>
            <person name="Palaniappan K."/>
            <person name="Djao O.D."/>
            <person name="Land M."/>
            <person name="Hauser L."/>
            <person name="Chang Y.J."/>
            <person name="Jeffries C.D."/>
            <person name="Brettin T."/>
            <person name="Han C."/>
            <person name="Detter J.C."/>
            <person name="Rohde M."/>
            <person name="Goker M."/>
            <person name="Woyke T."/>
            <person name="Bristow J."/>
            <person name="Eisen J.A."/>
            <person name="Markowitz V."/>
            <person name="Hugenholtz P."/>
            <person name="Klenk H.P."/>
            <person name="Kyrpides N.C."/>
        </authorList>
    </citation>
    <scope>NUCLEOTIDE SEQUENCE [LARGE SCALE GENOMIC DNA]</scope>
    <source>
        <strain evidence="3">ATCC 19995 / DSM 43183 / JCM 3096 / KCTC 9072 / NBRC 15933 / NCIMB 10081 / Henssen B9</strain>
    </source>
</reference>
<evidence type="ECO:0000313" key="3">
    <source>
        <dbReference type="Proteomes" id="UP000001918"/>
    </source>
</evidence>
<evidence type="ECO:0000256" key="1">
    <source>
        <dbReference type="SAM" id="Phobius"/>
    </source>
</evidence>
<accession>D1A741</accession>
<keyword evidence="1" id="KW-0812">Transmembrane</keyword>
<sequence length="144" mass="15730">MGGWIVQEIRPVKLESVDEPAPVPEEAALDLQFVVEPGDAEPPPLVCRIDDRPVDVGPGRWYIPLPAGTRKVTIECGARASFLCEAVKGRSRVIDVHIRPESAVPMVISAPIPPPARGLRSWNVRLTLVLLALFVLLFLANQLV</sequence>
<evidence type="ECO:0000313" key="2">
    <source>
        <dbReference type="EMBL" id="ACZ00247.1"/>
    </source>
</evidence>
<name>D1A741_THECD</name>
<keyword evidence="1" id="KW-0472">Membrane</keyword>
<dbReference type="KEGG" id="tcu:Tcur_4725"/>
<organism evidence="2 3">
    <name type="scientific">Thermomonospora curvata (strain ATCC 19995 / DSM 43183 / JCM 3096 / KCTC 9072 / NBRC 15933 / NCIMB 10081 / Henssen B9)</name>
    <dbReference type="NCBI Taxonomy" id="471852"/>
    <lineage>
        <taxon>Bacteria</taxon>
        <taxon>Bacillati</taxon>
        <taxon>Actinomycetota</taxon>
        <taxon>Actinomycetes</taxon>
        <taxon>Streptosporangiales</taxon>
        <taxon>Thermomonosporaceae</taxon>
        <taxon>Thermomonospora</taxon>
    </lineage>
</organism>
<dbReference type="EMBL" id="CP001738">
    <property type="protein sequence ID" value="ACZ00247.1"/>
    <property type="molecule type" value="Genomic_DNA"/>
</dbReference>
<proteinExistence type="predicted"/>
<protein>
    <submittedName>
        <fullName evidence="2">Uncharacterized protein</fullName>
    </submittedName>
</protein>
<dbReference type="STRING" id="471852.Tcur_4725"/>
<feature type="transmembrane region" description="Helical" evidence="1">
    <location>
        <begin position="122"/>
        <end position="140"/>
    </location>
</feature>
<keyword evidence="1" id="KW-1133">Transmembrane helix</keyword>